<feature type="domain" description="Endoribonuclease YicC-like C-terminal" evidence="8">
    <location>
        <begin position="175"/>
        <end position="293"/>
    </location>
</feature>
<dbReference type="EC" id="3.1.-.-" evidence="9"/>
<dbReference type="Pfam" id="PF08340">
    <property type="entry name" value="YicC-like_C"/>
    <property type="match status" value="1"/>
</dbReference>
<name>A0ABW2PW33_9BACL</name>
<evidence type="ECO:0000256" key="2">
    <source>
        <dbReference type="ARBA" id="ARBA00022722"/>
    </source>
</evidence>
<keyword evidence="3" id="KW-0255">Endonuclease</keyword>
<reference evidence="10" key="1">
    <citation type="journal article" date="2019" name="Int. J. Syst. Evol. Microbiol.">
        <title>The Global Catalogue of Microorganisms (GCM) 10K type strain sequencing project: providing services to taxonomists for standard genome sequencing and annotation.</title>
        <authorList>
            <consortium name="The Broad Institute Genomics Platform"/>
            <consortium name="The Broad Institute Genome Sequencing Center for Infectious Disease"/>
            <person name="Wu L."/>
            <person name="Ma J."/>
        </authorList>
    </citation>
    <scope>NUCLEOTIDE SEQUENCE [LARGE SCALE GENOMIC DNA]</scope>
    <source>
        <strain evidence="10">CGMCC 1.16305</strain>
    </source>
</reference>
<dbReference type="NCBIfam" id="TIGR00255">
    <property type="entry name" value="YicC/YloC family endoribonuclease"/>
    <property type="match status" value="1"/>
</dbReference>
<dbReference type="EMBL" id="JBHTCO010000004">
    <property type="protein sequence ID" value="MFC7392496.1"/>
    <property type="molecule type" value="Genomic_DNA"/>
</dbReference>
<evidence type="ECO:0000256" key="5">
    <source>
        <dbReference type="ARBA" id="ARBA00035648"/>
    </source>
</evidence>
<evidence type="ECO:0000313" key="9">
    <source>
        <dbReference type="EMBL" id="MFC7392496.1"/>
    </source>
</evidence>
<keyword evidence="2" id="KW-0540">Nuclease</keyword>
<feature type="coiled-coil region" evidence="6">
    <location>
        <begin position="156"/>
        <end position="183"/>
    </location>
</feature>
<keyword evidence="10" id="KW-1185">Reference proteome</keyword>
<dbReference type="InterPro" id="IPR013527">
    <property type="entry name" value="YicC-like_N"/>
</dbReference>
<protein>
    <submittedName>
        <fullName evidence="9">YicC/YloC family endoribonuclease</fullName>
        <ecNumber evidence="9">3.1.-.-</ecNumber>
    </submittedName>
</protein>
<comment type="cofactor">
    <cofactor evidence="1">
        <name>a divalent metal cation</name>
        <dbReference type="ChEBI" id="CHEBI:60240"/>
    </cofactor>
</comment>
<proteinExistence type="inferred from homology"/>
<evidence type="ECO:0000256" key="6">
    <source>
        <dbReference type="SAM" id="Coils"/>
    </source>
</evidence>
<gene>
    <name evidence="9" type="ORF">ACFQRG_05815</name>
</gene>
<organism evidence="9 10">
    <name type="scientific">Scopulibacillus cellulosilyticus</name>
    <dbReference type="NCBI Taxonomy" id="2665665"/>
    <lineage>
        <taxon>Bacteria</taxon>
        <taxon>Bacillati</taxon>
        <taxon>Bacillota</taxon>
        <taxon>Bacilli</taxon>
        <taxon>Bacillales</taxon>
        <taxon>Sporolactobacillaceae</taxon>
        <taxon>Scopulibacillus</taxon>
    </lineage>
</organism>
<feature type="domain" description="Endoribonuclease YicC-like N-terminal" evidence="7">
    <location>
        <begin position="4"/>
        <end position="156"/>
    </location>
</feature>
<comment type="similarity">
    <text evidence="5">Belongs to the YicC/YloC family.</text>
</comment>
<dbReference type="PANTHER" id="PTHR30636">
    <property type="entry name" value="UPF0701 PROTEIN YICC"/>
    <property type="match status" value="1"/>
</dbReference>
<dbReference type="InterPro" id="IPR013551">
    <property type="entry name" value="YicC-like_C"/>
</dbReference>
<evidence type="ECO:0000256" key="3">
    <source>
        <dbReference type="ARBA" id="ARBA00022759"/>
    </source>
</evidence>
<evidence type="ECO:0000313" key="10">
    <source>
        <dbReference type="Proteomes" id="UP001596505"/>
    </source>
</evidence>
<keyword evidence="4 9" id="KW-0378">Hydrolase</keyword>
<sequence length="293" mass="34123">MFLSMTGFGRAFNDTGRHRISVEIKSVNHRYLDISLNIPRQLLYLEDKIKQIIKKSVKRGKVYLYLTIDGEPLSTQKVDINWPIVEQYITAFHQLQEHYSIKDNIQLSHLLACQDVFAADETTIDLDDVEDDILQTVEQSVEGLYAMRRQEGENIEQDLSERLKILDKKIEELTAEAPHVKEQYKQRLEKHVKEFLEGHAEIDEQKLYNEVAVFSDKSNIDEELTRLVSHINQFTAFMAQTEPIGRKLDFLIQEMNREINTIGSKGNDAAISRYVVDIKSEIEKIREQIQNIE</sequence>
<dbReference type="GO" id="GO:0016787">
    <property type="term" value="F:hydrolase activity"/>
    <property type="evidence" value="ECO:0007669"/>
    <property type="project" value="UniProtKB-KW"/>
</dbReference>
<evidence type="ECO:0000256" key="1">
    <source>
        <dbReference type="ARBA" id="ARBA00001968"/>
    </source>
</evidence>
<dbReference type="InterPro" id="IPR005229">
    <property type="entry name" value="YicC/YloC-like"/>
</dbReference>
<accession>A0ABW2PW33</accession>
<keyword evidence="6" id="KW-0175">Coiled coil</keyword>
<evidence type="ECO:0000259" key="7">
    <source>
        <dbReference type="Pfam" id="PF03755"/>
    </source>
</evidence>
<dbReference type="PANTHER" id="PTHR30636:SF3">
    <property type="entry name" value="UPF0701 PROTEIN YICC"/>
    <property type="match status" value="1"/>
</dbReference>
<evidence type="ECO:0000259" key="8">
    <source>
        <dbReference type="Pfam" id="PF08340"/>
    </source>
</evidence>
<dbReference type="RefSeq" id="WP_380964660.1">
    <property type="nucleotide sequence ID" value="NZ_JBHTCO010000004.1"/>
</dbReference>
<dbReference type="Proteomes" id="UP001596505">
    <property type="component" value="Unassembled WGS sequence"/>
</dbReference>
<evidence type="ECO:0000256" key="4">
    <source>
        <dbReference type="ARBA" id="ARBA00022801"/>
    </source>
</evidence>
<dbReference type="Pfam" id="PF03755">
    <property type="entry name" value="YicC-like_N"/>
    <property type="match status" value="1"/>
</dbReference>
<comment type="caution">
    <text evidence="9">The sequence shown here is derived from an EMBL/GenBank/DDBJ whole genome shotgun (WGS) entry which is preliminary data.</text>
</comment>